<evidence type="ECO:0000256" key="1">
    <source>
        <dbReference type="SAM" id="MobiDB-lite"/>
    </source>
</evidence>
<sequence>MTKRNPVLPRNCVVNAQGYGAKAIALTRGGLAETLGKLTTRAEEARLNCQKSAEAIVAGTDVMPTKGRTRSEGRGPTEGGWWQVRETYKDSRKPRKGPTLGKKR</sequence>
<feature type="compositionally biased region" description="Basic residues" evidence="1">
    <location>
        <begin position="92"/>
        <end position="104"/>
    </location>
</feature>
<protein>
    <submittedName>
        <fullName evidence="3">Uncharacterized protein</fullName>
    </submittedName>
</protein>
<dbReference type="KEGG" id="bacg:D2962_12945"/>
<reference evidence="3 4" key="1">
    <citation type="submission" date="2018-10" db="EMBL/GenBank/DDBJ databases">
        <authorList>
            <person name="Zhang X."/>
        </authorList>
    </citation>
    <scope>NUCLEOTIDE SEQUENCE [LARGE SCALE GENOMIC DNA]</scope>
    <source>
        <strain evidence="3 4">SK-G1</strain>
    </source>
</reference>
<dbReference type="EMBL" id="CP033169">
    <property type="protein sequence ID" value="AYO31383.1"/>
    <property type="molecule type" value="Genomic_DNA"/>
</dbReference>
<dbReference type="RefSeq" id="WP_122013965.1">
    <property type="nucleotide sequence ID" value="NZ_CP033169.1"/>
</dbReference>
<dbReference type="Proteomes" id="UP000280960">
    <property type="component" value="Chromosome"/>
</dbReference>
<organism evidence="3 4">
    <name type="scientific">Biomaibacter acetigenes</name>
    <dbReference type="NCBI Taxonomy" id="2316383"/>
    <lineage>
        <taxon>Bacteria</taxon>
        <taxon>Bacillati</taxon>
        <taxon>Bacillota</taxon>
        <taxon>Clostridia</taxon>
        <taxon>Thermosediminibacterales</taxon>
        <taxon>Tepidanaerobacteraceae</taxon>
        <taxon>Biomaibacter</taxon>
    </lineage>
</organism>
<feature type="region of interest" description="Disordered" evidence="1">
    <location>
        <begin position="64"/>
        <end position="104"/>
    </location>
</feature>
<dbReference type="EMBL" id="CP033169">
    <property type="protein sequence ID" value="AYO29559.1"/>
    <property type="molecule type" value="Genomic_DNA"/>
</dbReference>
<proteinExistence type="predicted"/>
<name>A0A3G2R7K3_9FIRM</name>
<evidence type="ECO:0000313" key="4">
    <source>
        <dbReference type="Proteomes" id="UP000280960"/>
    </source>
</evidence>
<dbReference type="AlphaFoldDB" id="A0A3G2R7K3"/>
<gene>
    <name evidence="2" type="ORF">D2962_02095</name>
    <name evidence="3" type="ORF">D2962_12945</name>
</gene>
<keyword evidence="4" id="KW-1185">Reference proteome</keyword>
<dbReference type="KEGG" id="bacg:D2962_02095"/>
<evidence type="ECO:0000313" key="2">
    <source>
        <dbReference type="EMBL" id="AYO29559.1"/>
    </source>
</evidence>
<evidence type="ECO:0000313" key="3">
    <source>
        <dbReference type="EMBL" id="AYO31383.1"/>
    </source>
</evidence>
<accession>A0A3G2R7K3</accession>